<keyword evidence="9" id="KW-0732">Signal</keyword>
<dbReference type="EMBL" id="JACCFJ010000001">
    <property type="protein sequence ID" value="NYI82915.1"/>
    <property type="molecule type" value="Genomic_DNA"/>
</dbReference>
<evidence type="ECO:0000256" key="5">
    <source>
        <dbReference type="ARBA" id="ARBA00022690"/>
    </source>
</evidence>
<evidence type="ECO:0000256" key="2">
    <source>
        <dbReference type="ARBA" id="ARBA00010472"/>
    </source>
</evidence>
<dbReference type="AlphaFoldDB" id="A0A853AFK3"/>
<protein>
    <recommendedName>
        <fullName evidence="10">Subtilisin inhibitor domain-containing protein</fullName>
    </recommendedName>
</protein>
<dbReference type="Gene3D" id="3.30.350.10">
    <property type="entry name" value="Subtilisin inhibitor-like"/>
    <property type="match status" value="1"/>
</dbReference>
<evidence type="ECO:0000256" key="8">
    <source>
        <dbReference type="RuleBase" id="RU003471"/>
    </source>
</evidence>
<dbReference type="InterPro" id="IPR000691">
    <property type="entry name" value="Prot_inh_I16_SSI"/>
</dbReference>
<keyword evidence="4" id="KW-0964">Secreted</keyword>
<sequence>MVDTRLTGRIFLTAAALTGAALVPALANAEPAAEANGSTLHLTVSTQNRDEAPRTVVLNCHPSGGSHPHADAACQTLDAVNGDLNLLSEGQAMCTLQYQPVTYTASGTWQGRPVSFEKTYSNECVAEASTGKVFAF</sequence>
<comment type="subcellular location">
    <subcellularLocation>
        <location evidence="1">Secreted</location>
    </subcellularLocation>
</comment>
<keyword evidence="7" id="KW-1015">Disulfide bond</keyword>
<name>A0A853AFK3_9PSEU</name>
<dbReference type="Proteomes" id="UP000587002">
    <property type="component" value="Unassembled WGS sequence"/>
</dbReference>
<dbReference type="GO" id="GO:0004867">
    <property type="term" value="F:serine-type endopeptidase inhibitor activity"/>
    <property type="evidence" value="ECO:0007669"/>
    <property type="project" value="UniProtKB-KW"/>
</dbReference>
<gene>
    <name evidence="11" type="ORF">HNR68_001545</name>
</gene>
<evidence type="ECO:0000256" key="9">
    <source>
        <dbReference type="SAM" id="SignalP"/>
    </source>
</evidence>
<reference evidence="11 12" key="1">
    <citation type="submission" date="2020-07" db="EMBL/GenBank/DDBJ databases">
        <title>Sequencing the genomes of 1000 actinobacteria strains.</title>
        <authorList>
            <person name="Klenk H.-P."/>
        </authorList>
    </citation>
    <scope>NUCLEOTIDE SEQUENCE [LARGE SCALE GENOMIC DNA]</scope>
    <source>
        <strain evidence="11 12">DSM 44065</strain>
    </source>
</reference>
<dbReference type="InterPro" id="IPR023549">
    <property type="entry name" value="Subtilisin_inhibitor"/>
</dbReference>
<evidence type="ECO:0000313" key="11">
    <source>
        <dbReference type="EMBL" id="NYI82915.1"/>
    </source>
</evidence>
<evidence type="ECO:0000256" key="7">
    <source>
        <dbReference type="ARBA" id="ARBA00023157"/>
    </source>
</evidence>
<dbReference type="Pfam" id="PF00720">
    <property type="entry name" value="SSI"/>
    <property type="match status" value="1"/>
</dbReference>
<keyword evidence="5 8" id="KW-0646">Protease inhibitor</keyword>
<dbReference type="InterPro" id="IPR006311">
    <property type="entry name" value="TAT_signal"/>
</dbReference>
<dbReference type="GO" id="GO:0005576">
    <property type="term" value="C:extracellular region"/>
    <property type="evidence" value="ECO:0007669"/>
    <property type="project" value="UniProtKB-SubCell"/>
</dbReference>
<proteinExistence type="inferred from homology"/>
<dbReference type="PRINTS" id="PR00294">
    <property type="entry name" value="SSBTLNINHBTR"/>
</dbReference>
<evidence type="ECO:0000256" key="4">
    <source>
        <dbReference type="ARBA" id="ARBA00022525"/>
    </source>
</evidence>
<dbReference type="SUPFAM" id="SSF55399">
    <property type="entry name" value="Subtilisin inhibitor"/>
    <property type="match status" value="1"/>
</dbReference>
<feature type="domain" description="Subtilisin inhibitor" evidence="10">
    <location>
        <begin position="37"/>
        <end position="122"/>
    </location>
</feature>
<feature type="signal peptide" evidence="9">
    <location>
        <begin position="1"/>
        <end position="29"/>
    </location>
</feature>
<evidence type="ECO:0000256" key="6">
    <source>
        <dbReference type="ARBA" id="ARBA00022900"/>
    </source>
</evidence>
<evidence type="ECO:0000313" key="12">
    <source>
        <dbReference type="Proteomes" id="UP000587002"/>
    </source>
</evidence>
<organism evidence="11 12">
    <name type="scientific">Saccharopolyspora hordei</name>
    <dbReference type="NCBI Taxonomy" id="1838"/>
    <lineage>
        <taxon>Bacteria</taxon>
        <taxon>Bacillati</taxon>
        <taxon>Actinomycetota</taxon>
        <taxon>Actinomycetes</taxon>
        <taxon>Pseudonocardiales</taxon>
        <taxon>Pseudonocardiaceae</taxon>
        <taxon>Saccharopolyspora</taxon>
    </lineage>
</organism>
<keyword evidence="6 8" id="KW-0722">Serine protease inhibitor</keyword>
<comment type="subunit">
    <text evidence="3">Homodimer.</text>
</comment>
<evidence type="ECO:0000259" key="10">
    <source>
        <dbReference type="Pfam" id="PF00720"/>
    </source>
</evidence>
<accession>A0A853AFK3</accession>
<dbReference type="RefSeq" id="WP_179719029.1">
    <property type="nucleotide sequence ID" value="NZ_BAABFH010000001.1"/>
</dbReference>
<dbReference type="InterPro" id="IPR036819">
    <property type="entry name" value="Subtilisin_inhibitor-like_sf"/>
</dbReference>
<evidence type="ECO:0000256" key="3">
    <source>
        <dbReference type="ARBA" id="ARBA00011738"/>
    </source>
</evidence>
<evidence type="ECO:0000256" key="1">
    <source>
        <dbReference type="ARBA" id="ARBA00004613"/>
    </source>
</evidence>
<keyword evidence="12" id="KW-1185">Reference proteome</keyword>
<feature type="chain" id="PRO_5033011380" description="Subtilisin inhibitor domain-containing protein" evidence="9">
    <location>
        <begin position="30"/>
        <end position="136"/>
    </location>
</feature>
<dbReference type="PROSITE" id="PS51318">
    <property type="entry name" value="TAT"/>
    <property type="match status" value="1"/>
</dbReference>
<comment type="similarity">
    <text evidence="2 8">Belongs to the protease inhibitor I16 (SSI) family.</text>
</comment>
<comment type="caution">
    <text evidence="11">The sequence shown here is derived from an EMBL/GenBank/DDBJ whole genome shotgun (WGS) entry which is preliminary data.</text>
</comment>